<gene>
    <name evidence="2" type="ORF">GALL_155490</name>
</gene>
<accession>A0A1J5S2C4</accession>
<protein>
    <recommendedName>
        <fullName evidence="1">HicB-like antitoxin of toxin-antitoxin system domain-containing protein</fullName>
    </recommendedName>
</protein>
<dbReference type="SUPFAM" id="SSF143100">
    <property type="entry name" value="TTHA1013/TTHA0281-like"/>
    <property type="match status" value="1"/>
</dbReference>
<reference evidence="2" key="1">
    <citation type="submission" date="2016-10" db="EMBL/GenBank/DDBJ databases">
        <title>Sequence of Gallionella enrichment culture.</title>
        <authorList>
            <person name="Poehlein A."/>
            <person name="Muehling M."/>
            <person name="Daniel R."/>
        </authorList>
    </citation>
    <scope>NUCLEOTIDE SEQUENCE</scope>
</reference>
<feature type="domain" description="HicB-like antitoxin of toxin-antitoxin system" evidence="1">
    <location>
        <begin position="9"/>
        <end position="116"/>
    </location>
</feature>
<comment type="caution">
    <text evidence="2">The sequence shown here is derived from an EMBL/GenBank/DDBJ whole genome shotgun (WGS) entry which is preliminary data.</text>
</comment>
<organism evidence="2">
    <name type="scientific">mine drainage metagenome</name>
    <dbReference type="NCBI Taxonomy" id="410659"/>
    <lineage>
        <taxon>unclassified sequences</taxon>
        <taxon>metagenomes</taxon>
        <taxon>ecological metagenomes</taxon>
    </lineage>
</organism>
<dbReference type="EMBL" id="MLJW01000075">
    <property type="protein sequence ID" value="OIR02391.1"/>
    <property type="molecule type" value="Genomic_DNA"/>
</dbReference>
<dbReference type="AlphaFoldDB" id="A0A1J5S2C4"/>
<evidence type="ECO:0000259" key="1">
    <source>
        <dbReference type="Pfam" id="PF15919"/>
    </source>
</evidence>
<dbReference type="CDD" id="cd22231">
    <property type="entry name" value="RHH_NikR_HicB-like"/>
    <property type="match status" value="1"/>
</dbReference>
<dbReference type="Gene3D" id="3.30.160.250">
    <property type="match status" value="1"/>
</dbReference>
<name>A0A1J5S2C4_9ZZZZ</name>
<dbReference type="InterPro" id="IPR031807">
    <property type="entry name" value="HicB-like"/>
</dbReference>
<dbReference type="InterPro" id="IPR035069">
    <property type="entry name" value="TTHA1013/TTHA0281-like"/>
</dbReference>
<dbReference type="Pfam" id="PF15919">
    <property type="entry name" value="HicB_lk_antitox"/>
    <property type="match status" value="1"/>
</dbReference>
<proteinExistence type="predicted"/>
<evidence type="ECO:0000313" key="2">
    <source>
        <dbReference type="EMBL" id="OIR02391.1"/>
    </source>
</evidence>
<sequence length="128" mass="13491">MFYYGILDGTDDVWGVRIPDLPGCHGGGETPDAAMADAMSAAAEWLGNDEAPTARPMAEIFKLVGEGEALVVIPLERDSGRVVRANITVDSGLLADIDRAAKMRGLTRSAFLASAAREKISAMAGGRR</sequence>